<reference evidence="4" key="1">
    <citation type="journal article" date="2019" name="Int. J. Syst. Evol. Microbiol.">
        <title>The Global Catalogue of Microorganisms (GCM) 10K type strain sequencing project: providing services to taxonomists for standard genome sequencing and annotation.</title>
        <authorList>
            <consortium name="The Broad Institute Genomics Platform"/>
            <consortium name="The Broad Institute Genome Sequencing Center for Infectious Disease"/>
            <person name="Wu L."/>
            <person name="Ma J."/>
        </authorList>
    </citation>
    <scope>NUCLEOTIDE SEQUENCE [LARGE SCALE GENOMIC DNA]</scope>
    <source>
        <strain evidence="4">CGMCC 1.13666</strain>
    </source>
</reference>
<dbReference type="NCBIfam" id="TIGR03362">
    <property type="entry name" value="VI_chp_7"/>
    <property type="match status" value="1"/>
</dbReference>
<protein>
    <submittedName>
        <fullName evidence="3">Type VI secretion system protein TssA</fullName>
    </submittedName>
</protein>
<gene>
    <name evidence="3" type="primary">tssA</name>
    <name evidence="3" type="ORF">ACFQH5_08685</name>
</gene>
<proteinExistence type="predicted"/>
<sequence length="469" mass="50135">MRITDRSHLEPLLAPLAPGPEAPPLDERADFAWLDEEMMKIGSLQHGEMDWAGAEARAVRLLGEAGKDLRVLGHLLHCLQHDAAPRRFTLSLELLAGSLAAWWENATPYAGPRGARARPKLFAQFTQRAVKLAGGLRFTQAAQHDEALSALATLHGAAAARELPLGALEELQRLLERLAPGQPADHGAEATPPDTSGTAAAAAAPPPTAPEARLEAGNERGNRQALLAMADFLNDQAPGEALGYRLRRHATWGPIQSLPAARDDGRTELAPIAADRVADYREALARGGDAALWRRIETSLALSPYWLEGHRLSAGLAERLGHPRCAEAIRDEAARFVARLPGLEALRFNDGSPFVDDDTRRWLQPAATPAMAGGGAGGDPWQAGLEEARERLAEGDLAAALAGLDQGLAAAHSPRDAAYWRLASADLFHEAGLAALATQHYRAVQQSIAGIGLEAWEPALLARLEEALQ</sequence>
<dbReference type="EMBL" id="JBHSZP010000014">
    <property type="protein sequence ID" value="MFC7089624.1"/>
    <property type="molecule type" value="Genomic_DNA"/>
</dbReference>
<dbReference type="RefSeq" id="WP_346060994.1">
    <property type="nucleotide sequence ID" value="NZ_BAAADR010000002.1"/>
</dbReference>
<dbReference type="PANTHER" id="PTHR37024">
    <property type="entry name" value="TYPE VI SECRETION SYSTEM DUF2094 AND IMPA-RELATED DOMAIN PROTEIN"/>
    <property type="match status" value="1"/>
</dbReference>
<name>A0ABW2EXI7_9GAMM</name>
<dbReference type="InterPro" id="IPR010657">
    <property type="entry name" value="ImpA_N"/>
</dbReference>
<feature type="compositionally biased region" description="Low complexity" evidence="1">
    <location>
        <begin position="190"/>
        <end position="203"/>
    </location>
</feature>
<keyword evidence="4" id="KW-1185">Reference proteome</keyword>
<dbReference type="Proteomes" id="UP001596411">
    <property type="component" value="Unassembled WGS sequence"/>
</dbReference>
<comment type="caution">
    <text evidence="3">The sequence shown here is derived from an EMBL/GenBank/DDBJ whole genome shotgun (WGS) entry which is preliminary data.</text>
</comment>
<dbReference type="InterPro" id="IPR017739">
    <property type="entry name" value="T6SS-assoc_VCA0119"/>
</dbReference>
<feature type="domain" description="ImpA N-terminal" evidence="2">
    <location>
        <begin position="20"/>
        <end position="125"/>
    </location>
</feature>
<organism evidence="3 4">
    <name type="scientific">Halomonas salifodinae</name>
    <dbReference type="NCBI Taxonomy" id="438745"/>
    <lineage>
        <taxon>Bacteria</taxon>
        <taxon>Pseudomonadati</taxon>
        <taxon>Pseudomonadota</taxon>
        <taxon>Gammaproteobacteria</taxon>
        <taxon>Oceanospirillales</taxon>
        <taxon>Halomonadaceae</taxon>
        <taxon>Halomonas</taxon>
    </lineage>
</organism>
<evidence type="ECO:0000313" key="3">
    <source>
        <dbReference type="EMBL" id="MFC7089624.1"/>
    </source>
</evidence>
<dbReference type="PANTHER" id="PTHR37024:SF3">
    <property type="entry name" value="TYPE VI SECRETION SYSTEM PROTEIN TSSA"/>
    <property type="match status" value="1"/>
</dbReference>
<evidence type="ECO:0000259" key="2">
    <source>
        <dbReference type="Pfam" id="PF06812"/>
    </source>
</evidence>
<evidence type="ECO:0000313" key="4">
    <source>
        <dbReference type="Proteomes" id="UP001596411"/>
    </source>
</evidence>
<dbReference type="Pfam" id="PF16989">
    <property type="entry name" value="T6SS_VasJ"/>
    <property type="match status" value="1"/>
</dbReference>
<evidence type="ECO:0000256" key="1">
    <source>
        <dbReference type="SAM" id="MobiDB-lite"/>
    </source>
</evidence>
<accession>A0ABW2EXI7</accession>
<feature type="region of interest" description="Disordered" evidence="1">
    <location>
        <begin position="182"/>
        <end position="216"/>
    </location>
</feature>
<dbReference type="Pfam" id="PF06812">
    <property type="entry name" value="ImpA_N"/>
    <property type="match status" value="1"/>
</dbReference>